<dbReference type="OrthoDB" id="21502at2759"/>
<comment type="caution">
    <text evidence="1">The sequence shown here is derived from an EMBL/GenBank/DDBJ whole genome shotgun (WGS) entry which is preliminary data.</text>
</comment>
<dbReference type="Pfam" id="PF02458">
    <property type="entry name" value="Transferase"/>
    <property type="match status" value="1"/>
</dbReference>
<accession>A0A395NZC7</accession>
<evidence type="ECO:0000313" key="1">
    <source>
        <dbReference type="EMBL" id="RFU81147.1"/>
    </source>
</evidence>
<name>A0A395NZC7_TRIAR</name>
<proteinExistence type="predicted"/>
<keyword evidence="2" id="KW-1185">Reference proteome</keyword>
<sequence length="500" mass="55931">MASYLSRLLGLRPKRSQPPTVPTDEIAPLHLFDDTATLRGLTMMWTFKFEEVLDADKLGDSLSQLFQMDEWRKLGGRMRLRRDGKAEIHIPRPFTKERPPLYFTKEAFNMRMSEHPEASRLPRASDKPTTFPSARSFAPLAFGPGAPTCIDDYFYSDLPMFALHVVSFTDGTLVSINFNHIIGDLAGLVAIINAWQLVLAGRPEAVPPFKGFHEDTMVGICKDQATEKYVLADKQLTGWRLAAFGLRLLFDTWWNSPFDSRLFCIPKKTIDAFIQGIRDQVPQPVDGDKAASSSVFISENDIVVGWATQALSHHLSRNRPITVLQAVDPRERFKSVFQPDAAYICNAPTAVFVHYNSKEGLDKSIGELALKGRKAVLSQLTEEQMKAEAALVHKSMISTGSPPVFGESNMSFMVVSNWSKAAFQDKMDFSPAIVKNAEAGHPLGKPGRPVYYHSLSLATSLFNPNVVIIMGRDLDGNLWLSGDFPSDMWPPFLEQLERYT</sequence>
<dbReference type="Gene3D" id="3.30.559.10">
    <property type="entry name" value="Chloramphenicol acetyltransferase-like domain"/>
    <property type="match status" value="2"/>
</dbReference>
<dbReference type="AlphaFoldDB" id="A0A395NZC7"/>
<evidence type="ECO:0008006" key="3">
    <source>
        <dbReference type="Google" id="ProtNLM"/>
    </source>
</evidence>
<reference evidence="1 2" key="1">
    <citation type="journal article" date="2018" name="PLoS Pathog.">
        <title>Evolution of structural diversity of trichothecenes, a family of toxins produced by plant pathogenic and entomopathogenic fungi.</title>
        <authorList>
            <person name="Proctor R.H."/>
            <person name="McCormick S.P."/>
            <person name="Kim H.S."/>
            <person name="Cardoza R.E."/>
            <person name="Stanley A.M."/>
            <person name="Lindo L."/>
            <person name="Kelly A."/>
            <person name="Brown D.W."/>
            <person name="Lee T."/>
            <person name="Vaughan M.M."/>
            <person name="Alexander N.J."/>
            <person name="Busman M."/>
            <person name="Gutierrez S."/>
        </authorList>
    </citation>
    <scope>NUCLEOTIDE SEQUENCE [LARGE SCALE GENOMIC DNA]</scope>
    <source>
        <strain evidence="1 2">IBT 40837</strain>
    </source>
</reference>
<dbReference type="InterPro" id="IPR023213">
    <property type="entry name" value="CAT-like_dom_sf"/>
</dbReference>
<dbReference type="Proteomes" id="UP000266272">
    <property type="component" value="Unassembled WGS sequence"/>
</dbReference>
<gene>
    <name evidence="1" type="ORF">TARUN_1056</name>
</gene>
<evidence type="ECO:0000313" key="2">
    <source>
        <dbReference type="Proteomes" id="UP000266272"/>
    </source>
</evidence>
<organism evidence="1 2">
    <name type="scientific">Trichoderma arundinaceum</name>
    <dbReference type="NCBI Taxonomy" id="490622"/>
    <lineage>
        <taxon>Eukaryota</taxon>
        <taxon>Fungi</taxon>
        <taxon>Dikarya</taxon>
        <taxon>Ascomycota</taxon>
        <taxon>Pezizomycotina</taxon>
        <taxon>Sordariomycetes</taxon>
        <taxon>Hypocreomycetidae</taxon>
        <taxon>Hypocreales</taxon>
        <taxon>Hypocreaceae</taxon>
        <taxon>Trichoderma</taxon>
    </lineage>
</organism>
<protein>
    <recommendedName>
        <fullName evidence="3">Lysr family regulatory</fullName>
    </recommendedName>
</protein>
<dbReference type="STRING" id="490622.A0A395NZC7"/>
<dbReference type="EMBL" id="PXOA01000064">
    <property type="protein sequence ID" value="RFU81147.1"/>
    <property type="molecule type" value="Genomic_DNA"/>
</dbReference>